<evidence type="ECO:0000313" key="3">
    <source>
        <dbReference type="WBParaSite" id="ACRNAN_scaffold1122.g20478.t1"/>
    </source>
</evidence>
<dbReference type="AlphaFoldDB" id="A0A914CIS4"/>
<keyword evidence="2" id="KW-1185">Reference proteome</keyword>
<feature type="signal peptide" evidence="1">
    <location>
        <begin position="1"/>
        <end position="23"/>
    </location>
</feature>
<sequence>MMMFIVNTLIFSLFLTCSSGTLTKDFQHWLKKYDYSKDDFNRADLGHSGSYGGKKHSFDKIHHQPVIFIHGNSDTALFNESLGELASGWTNSIEYFLTKGYRPNELYATTWGDGNQLMALTRTHDCATLKRLRHFVEAVLSYTNATKIDIIAHSMGVTLGRKIISGGIVATSEEKCHLGESLHSKIDTFLGLSGANYGLCSCESLTNYPVCNKMNGFWPGDTCAKETELCSENDVSIPCQDKLQDKTIYAKYLMKLNKNTKPIANHVYSAWSIDDEVLSSPSSETSISTALIPKSTGHKIYSKLTHMQTKEQTAEDQYNMVVHHFI</sequence>
<dbReference type="InterPro" id="IPR029058">
    <property type="entry name" value="AB_hydrolase_fold"/>
</dbReference>
<evidence type="ECO:0000313" key="2">
    <source>
        <dbReference type="Proteomes" id="UP000887540"/>
    </source>
</evidence>
<accession>A0A914CIS4</accession>
<dbReference type="Pfam" id="PF01674">
    <property type="entry name" value="Lipase_2"/>
    <property type="match status" value="1"/>
</dbReference>
<dbReference type="SUPFAM" id="SSF53474">
    <property type="entry name" value="alpha/beta-Hydrolases"/>
    <property type="match status" value="1"/>
</dbReference>
<keyword evidence="1" id="KW-0732">Signal</keyword>
<dbReference type="InterPro" id="IPR002918">
    <property type="entry name" value="Lipase_EstA/Esterase_EstB"/>
</dbReference>
<dbReference type="Gene3D" id="3.40.50.1820">
    <property type="entry name" value="alpha/beta hydrolase"/>
    <property type="match status" value="1"/>
</dbReference>
<dbReference type="GO" id="GO:0016042">
    <property type="term" value="P:lipid catabolic process"/>
    <property type="evidence" value="ECO:0007669"/>
    <property type="project" value="InterPro"/>
</dbReference>
<dbReference type="PANTHER" id="PTHR32015:SF11">
    <property type="entry name" value="LIPASE"/>
    <property type="match status" value="1"/>
</dbReference>
<dbReference type="Proteomes" id="UP000887540">
    <property type="component" value="Unplaced"/>
</dbReference>
<name>A0A914CIS4_9BILA</name>
<dbReference type="GO" id="GO:0016298">
    <property type="term" value="F:lipase activity"/>
    <property type="evidence" value="ECO:0007669"/>
    <property type="project" value="TreeGrafter"/>
</dbReference>
<dbReference type="FunFam" id="3.40.50.1820:FF:000191">
    <property type="entry name" value="LIPaSe related"/>
    <property type="match status" value="1"/>
</dbReference>
<organism evidence="2 3">
    <name type="scientific">Acrobeloides nanus</name>
    <dbReference type="NCBI Taxonomy" id="290746"/>
    <lineage>
        <taxon>Eukaryota</taxon>
        <taxon>Metazoa</taxon>
        <taxon>Ecdysozoa</taxon>
        <taxon>Nematoda</taxon>
        <taxon>Chromadorea</taxon>
        <taxon>Rhabditida</taxon>
        <taxon>Tylenchina</taxon>
        <taxon>Cephalobomorpha</taxon>
        <taxon>Cephaloboidea</taxon>
        <taxon>Cephalobidae</taxon>
        <taxon>Acrobeloides</taxon>
    </lineage>
</organism>
<dbReference type="WBParaSite" id="ACRNAN_scaffold1122.g20478.t1">
    <property type="protein sequence ID" value="ACRNAN_scaffold1122.g20478.t1"/>
    <property type="gene ID" value="ACRNAN_scaffold1122.g20478"/>
</dbReference>
<protein>
    <submittedName>
        <fullName evidence="3">Lipase</fullName>
    </submittedName>
</protein>
<evidence type="ECO:0000256" key="1">
    <source>
        <dbReference type="SAM" id="SignalP"/>
    </source>
</evidence>
<proteinExistence type="predicted"/>
<dbReference type="PANTHER" id="PTHR32015">
    <property type="entry name" value="FASTING INDUCED LIPASE"/>
    <property type="match status" value="1"/>
</dbReference>
<feature type="chain" id="PRO_5037432956" evidence="1">
    <location>
        <begin position="24"/>
        <end position="326"/>
    </location>
</feature>
<reference evidence="3" key="1">
    <citation type="submission" date="2022-11" db="UniProtKB">
        <authorList>
            <consortium name="WormBaseParasite"/>
        </authorList>
    </citation>
    <scope>IDENTIFICATION</scope>
</reference>